<protein>
    <recommendedName>
        <fullName evidence="2">CRISPR type III-associated protein domain-containing protein</fullName>
    </recommendedName>
</protein>
<organism evidence="3 4">
    <name type="scientific">Clostridium tetani</name>
    <dbReference type="NCBI Taxonomy" id="1513"/>
    <lineage>
        <taxon>Bacteria</taxon>
        <taxon>Bacillati</taxon>
        <taxon>Bacillota</taxon>
        <taxon>Clostridia</taxon>
        <taxon>Eubacteriales</taxon>
        <taxon>Clostridiaceae</taxon>
        <taxon>Clostridium</taxon>
    </lineage>
</organism>
<dbReference type="NCBIfam" id="TIGR01894">
    <property type="entry name" value="cas_TM1795_cmr1"/>
    <property type="match status" value="1"/>
</dbReference>
<name>A0ABC8EDG3_CLOTA</name>
<dbReference type="EMBL" id="AP026818">
    <property type="protein sequence ID" value="BDR81187.1"/>
    <property type="molecule type" value="Genomic_DNA"/>
</dbReference>
<sequence length="337" mass="39709">MKYVKLELEVITPMFSFGDNKKLSQFRITELKSLMRNTFRQIYCFNKPENMKKKEDILFGSTKNKSPISFKLNSPIIGNGERNMLPHRETRCRESKTNCISESTIIKNLYMIVNNNSDMELYINLLIQSSILDGIGKRSRKGFGAFKINSISGINEEYNYLLKKSPVDVLKECEIYLKDNDLYKVRKNRYRNNKIEKLIFDDSLYIKNKLNFPYIKNINFIKISKNRDYTNLIKLVSQLTHDRLDDKVIKEDNKIIIDPNILGNCKSGNRKINRFASPICVSFWENNIDKYMIVKELNYDYILSSLKTKYDKSINFNKRYVDEYVEKMIEIGGIKSK</sequence>
<dbReference type="GO" id="GO:0051607">
    <property type="term" value="P:defense response to virus"/>
    <property type="evidence" value="ECO:0007669"/>
    <property type="project" value="UniProtKB-KW"/>
</dbReference>
<dbReference type="InterPro" id="IPR005537">
    <property type="entry name" value="RAMP_III_fam"/>
</dbReference>
<evidence type="ECO:0000313" key="4">
    <source>
        <dbReference type="Proteomes" id="UP001321763"/>
    </source>
</evidence>
<evidence type="ECO:0000256" key="1">
    <source>
        <dbReference type="ARBA" id="ARBA00023118"/>
    </source>
</evidence>
<dbReference type="RefSeq" id="WP_317724321.1">
    <property type="nucleotide sequence ID" value="NZ_AP026818.1"/>
</dbReference>
<evidence type="ECO:0000313" key="3">
    <source>
        <dbReference type="EMBL" id="BDR81187.1"/>
    </source>
</evidence>
<keyword evidence="1" id="KW-0051">Antiviral defense</keyword>
<dbReference type="InterPro" id="IPR007522">
    <property type="entry name" value="CRISPR-assoc_prot_TM1795"/>
</dbReference>
<feature type="domain" description="CRISPR type III-associated protein" evidence="2">
    <location>
        <begin position="8"/>
        <end position="147"/>
    </location>
</feature>
<reference evidence="3 4" key="1">
    <citation type="submission" date="2022-09" db="EMBL/GenBank/DDBJ databases">
        <title>complete genome sequences of Clostridium tetani str. KHSU-234311-028 isolated from soil.</title>
        <authorList>
            <person name="Sekizuka T."/>
            <person name="Shitada C."/>
            <person name="Takahashi M."/>
            <person name="Kuroda M."/>
        </authorList>
    </citation>
    <scope>NUCLEOTIDE SEQUENCE [LARGE SCALE GENOMIC DNA]</scope>
    <source>
        <strain evidence="3 4">KHSU-234311-028</strain>
    </source>
</reference>
<proteinExistence type="predicted"/>
<dbReference type="AlphaFoldDB" id="A0ABC8EDG3"/>
<accession>A0ABC8EDG3</accession>
<dbReference type="Pfam" id="PF03787">
    <property type="entry name" value="RAMPs"/>
    <property type="match status" value="1"/>
</dbReference>
<gene>
    <name evidence="3" type="ORF">K234311028_14330</name>
</gene>
<evidence type="ECO:0000259" key="2">
    <source>
        <dbReference type="Pfam" id="PF03787"/>
    </source>
</evidence>
<dbReference type="Proteomes" id="UP001321763">
    <property type="component" value="Chromosome"/>
</dbReference>